<dbReference type="OrthoDB" id="298647at2759"/>
<feature type="coiled-coil region" evidence="1">
    <location>
        <begin position="115"/>
        <end position="170"/>
    </location>
</feature>
<reference evidence="2" key="1">
    <citation type="submission" date="2021-01" db="EMBL/GenBank/DDBJ databases">
        <authorList>
            <consortium name="Genoscope - CEA"/>
            <person name="William W."/>
        </authorList>
    </citation>
    <scope>NUCLEOTIDE SEQUENCE</scope>
</reference>
<keyword evidence="1" id="KW-0175">Coiled coil</keyword>
<evidence type="ECO:0000313" key="3">
    <source>
        <dbReference type="Proteomes" id="UP000689195"/>
    </source>
</evidence>
<name>A0A8S1WAT2_9CILI</name>
<dbReference type="EMBL" id="CAJJDO010000088">
    <property type="protein sequence ID" value="CAD8187144.1"/>
    <property type="molecule type" value="Genomic_DNA"/>
</dbReference>
<accession>A0A8S1WAT2</accession>
<protein>
    <submittedName>
        <fullName evidence="2">Uncharacterized protein</fullName>
    </submittedName>
</protein>
<evidence type="ECO:0000256" key="1">
    <source>
        <dbReference type="SAM" id="Coils"/>
    </source>
</evidence>
<dbReference type="AlphaFoldDB" id="A0A8S1WAT2"/>
<organism evidence="2 3">
    <name type="scientific">Paramecium pentaurelia</name>
    <dbReference type="NCBI Taxonomy" id="43138"/>
    <lineage>
        <taxon>Eukaryota</taxon>
        <taxon>Sar</taxon>
        <taxon>Alveolata</taxon>
        <taxon>Ciliophora</taxon>
        <taxon>Intramacronucleata</taxon>
        <taxon>Oligohymenophorea</taxon>
        <taxon>Peniculida</taxon>
        <taxon>Parameciidae</taxon>
        <taxon>Paramecium</taxon>
    </lineage>
</organism>
<proteinExistence type="predicted"/>
<gene>
    <name evidence="2" type="ORF">PPENT_87.1.T0880169</name>
</gene>
<comment type="caution">
    <text evidence="2">The sequence shown here is derived from an EMBL/GenBank/DDBJ whole genome shotgun (WGS) entry which is preliminary data.</text>
</comment>
<sequence length="239" mass="28446">MQTETSDSQLEQIYQSLCRDDRFCYDLRMQFEKILKVEQERHRVYNDFAIFLSGLAKEPFQNTISIIEMLDELAKCIQEVNQKYLDKYNEDQDKGLIKLLKCKIIPSLIDGQKLVEVQKKALNEYKEKASRLKKLEQKKNEYIMKNDDKLLNLEKQLQEAKREKMEKVQTFNFTFQNYVEDKNDELKGLFKHFLNRLLVISSAGLQNYSFAINKVHITNEIKEIEYLLGELGIIRKKKK</sequence>
<keyword evidence="3" id="KW-1185">Reference proteome</keyword>
<evidence type="ECO:0000313" key="2">
    <source>
        <dbReference type="EMBL" id="CAD8187144.1"/>
    </source>
</evidence>
<dbReference type="Proteomes" id="UP000689195">
    <property type="component" value="Unassembled WGS sequence"/>
</dbReference>